<dbReference type="Proteomes" id="UP000663879">
    <property type="component" value="Unassembled WGS sequence"/>
</dbReference>
<dbReference type="GO" id="GO:0005634">
    <property type="term" value="C:nucleus"/>
    <property type="evidence" value="ECO:0007669"/>
    <property type="project" value="TreeGrafter"/>
</dbReference>
<dbReference type="InterPro" id="IPR003653">
    <property type="entry name" value="Peptidase_C48_C"/>
</dbReference>
<dbReference type="GO" id="GO:0006508">
    <property type="term" value="P:proteolysis"/>
    <property type="evidence" value="ECO:0007669"/>
    <property type="project" value="UniProtKB-KW"/>
</dbReference>
<reference evidence="6" key="1">
    <citation type="submission" date="2021-02" db="EMBL/GenBank/DDBJ databases">
        <authorList>
            <person name="Nowell W R."/>
        </authorList>
    </citation>
    <scope>NUCLEOTIDE SEQUENCE</scope>
    <source>
        <strain evidence="6">Ploen Becks lab</strain>
    </source>
</reference>
<keyword evidence="7" id="KW-1185">Reference proteome</keyword>
<keyword evidence="2" id="KW-0645">Protease</keyword>
<dbReference type="SUPFAM" id="SSF54001">
    <property type="entry name" value="Cysteine proteinases"/>
    <property type="match status" value="1"/>
</dbReference>
<evidence type="ECO:0000259" key="5">
    <source>
        <dbReference type="PROSITE" id="PS50600"/>
    </source>
</evidence>
<dbReference type="GO" id="GO:0016929">
    <property type="term" value="F:deSUMOylase activity"/>
    <property type="evidence" value="ECO:0007669"/>
    <property type="project" value="TreeGrafter"/>
</dbReference>
<dbReference type="PANTHER" id="PTHR12606:SF141">
    <property type="entry name" value="GH15225P-RELATED"/>
    <property type="match status" value="1"/>
</dbReference>
<evidence type="ECO:0000256" key="3">
    <source>
        <dbReference type="ARBA" id="ARBA00022801"/>
    </source>
</evidence>
<gene>
    <name evidence="6" type="ORF">OXX778_LOCUS8901</name>
</gene>
<evidence type="ECO:0000256" key="1">
    <source>
        <dbReference type="ARBA" id="ARBA00005234"/>
    </source>
</evidence>
<keyword evidence="3" id="KW-0378">Hydrolase</keyword>
<evidence type="ECO:0000313" key="6">
    <source>
        <dbReference type="EMBL" id="CAF0850025.1"/>
    </source>
</evidence>
<dbReference type="Pfam" id="PF02902">
    <property type="entry name" value="Peptidase_C48"/>
    <property type="match status" value="1"/>
</dbReference>
<dbReference type="GO" id="GO:0016926">
    <property type="term" value="P:protein desumoylation"/>
    <property type="evidence" value="ECO:0007669"/>
    <property type="project" value="TreeGrafter"/>
</dbReference>
<evidence type="ECO:0000313" key="7">
    <source>
        <dbReference type="Proteomes" id="UP000663879"/>
    </source>
</evidence>
<dbReference type="InterPro" id="IPR038765">
    <property type="entry name" value="Papain-like_cys_pep_sf"/>
</dbReference>
<dbReference type="OrthoDB" id="10055649at2759"/>
<organism evidence="6 7">
    <name type="scientific">Brachionus calyciflorus</name>
    <dbReference type="NCBI Taxonomy" id="104777"/>
    <lineage>
        <taxon>Eukaryota</taxon>
        <taxon>Metazoa</taxon>
        <taxon>Spiralia</taxon>
        <taxon>Gnathifera</taxon>
        <taxon>Rotifera</taxon>
        <taxon>Eurotatoria</taxon>
        <taxon>Monogononta</taxon>
        <taxon>Pseudotrocha</taxon>
        <taxon>Ploima</taxon>
        <taxon>Brachionidae</taxon>
        <taxon>Brachionus</taxon>
    </lineage>
</organism>
<dbReference type="Gene3D" id="3.40.395.10">
    <property type="entry name" value="Adenoviral Proteinase, Chain A"/>
    <property type="match status" value="1"/>
</dbReference>
<protein>
    <recommendedName>
        <fullName evidence="5">Ubiquitin-like protease family profile domain-containing protein</fullName>
    </recommendedName>
</protein>
<dbReference type="PANTHER" id="PTHR12606">
    <property type="entry name" value="SENTRIN/SUMO-SPECIFIC PROTEASE"/>
    <property type="match status" value="1"/>
</dbReference>
<name>A0A813VYI1_9BILA</name>
<accession>A0A813VYI1</accession>
<dbReference type="PROSITE" id="PS50600">
    <property type="entry name" value="ULP_PROTEASE"/>
    <property type="match status" value="1"/>
</dbReference>
<evidence type="ECO:0000256" key="2">
    <source>
        <dbReference type="ARBA" id="ARBA00022670"/>
    </source>
</evidence>
<feature type="domain" description="Ubiquitin-like protease family profile" evidence="5">
    <location>
        <begin position="710"/>
        <end position="874"/>
    </location>
</feature>
<proteinExistence type="inferred from homology"/>
<comment type="similarity">
    <text evidence="1">Belongs to the peptidase C48 family.</text>
</comment>
<sequence>MTYYYVNNNIILDKSTDIESTQTNSTQRKTFFEIVIPEEAQFKLSDSDWLKLKSIQKGHRFQRGEWEDYFVHGLKESNKYCVFAFKDHYVNQTSMRNRNAKMKDGGKEIDKNNLSNDKKLFSATGYCVFEDCTIKFCLKMNDKLTVHVFYTGKLKHCNTEINARHFRGKSRQELKEALKNSTPTREYLNRMCNSSIIAGNADYIGKTTSVYKKISAEAKDCYQSLIILRDNYIQKTLDKKIKGYIHLIQHIPGSIICFNQEQCEIYNSIKTNEFLSITQCQKNLISTTINSKNFKLFELGVKKESYVIPLNSMLSTEGYSRECLTQWLGMFNRCNKTLSLDHKTCYFLTDFSMSLIESVLEVFGLESFETYCKKLYKKLLCFNESSFHEINLKLDLLDQKLSVYIRVCHNQFLNELDKLLKKYYSFNKNYVFGMHAFSVVINSETLEELQKSLYSLMVILYNKKINTLVIRSFKYLKMKLEENEKKHGFYAFDPNGIELTQSNEQSFPQEGIFYEMSEFLFEKCVKDSQEIFEQGQINSHQSHKLLFHFIKKFSSGIPLWTRLIFEGKKMDIKLSEHYARFDLLSSNFSNLETIDGFIRKYEQLNESVIKEEYEKIPIGVESVKKKSILDILMNEKDENGDLENSESVERKVKNTKTELIKPKMSKKLKKSNDFPSLSYFNLVSLSDTNCEEIDEEEEDENEIVIERQQHVVSNEFGFDLTKDDLDQFESNSINSNLIQFYLKLLIRDCSHRVFVYSLNFYPNLKYGFKECEQSEDYFNLFSYEIVLIPIQKTDHWALASIDFKKQKIAYYDPLMLNDYDLLKLLSDFIEKEYSIKNSVKLNLKNWKIINDKNISKQVNLKDTGLFLLFYARRLVLNQELNTFEPEVDEFRNLLKQEIYDHVFK</sequence>
<dbReference type="AlphaFoldDB" id="A0A813VYI1"/>
<evidence type="ECO:0000256" key="4">
    <source>
        <dbReference type="ARBA" id="ARBA00022807"/>
    </source>
</evidence>
<comment type="caution">
    <text evidence="6">The sequence shown here is derived from an EMBL/GenBank/DDBJ whole genome shotgun (WGS) entry which is preliminary data.</text>
</comment>
<dbReference type="EMBL" id="CAJNOC010001267">
    <property type="protein sequence ID" value="CAF0850025.1"/>
    <property type="molecule type" value="Genomic_DNA"/>
</dbReference>
<keyword evidence="4" id="KW-0788">Thiol protease</keyword>